<accession>A0A381REX4</accession>
<evidence type="ECO:0000313" key="3">
    <source>
        <dbReference type="EMBL" id="SUZ87803.1"/>
    </source>
</evidence>
<organism evidence="3">
    <name type="scientific">marine metagenome</name>
    <dbReference type="NCBI Taxonomy" id="408172"/>
    <lineage>
        <taxon>unclassified sequences</taxon>
        <taxon>metagenomes</taxon>
        <taxon>ecological metagenomes</taxon>
    </lineage>
</organism>
<reference evidence="3" key="1">
    <citation type="submission" date="2018-05" db="EMBL/GenBank/DDBJ databases">
        <authorList>
            <person name="Lanie J.A."/>
            <person name="Ng W.-L."/>
            <person name="Kazmierczak K.M."/>
            <person name="Andrzejewski T.M."/>
            <person name="Davidsen T.M."/>
            <person name="Wayne K.J."/>
            <person name="Tettelin H."/>
            <person name="Glass J.I."/>
            <person name="Rusch D."/>
            <person name="Podicherti R."/>
            <person name="Tsui H.-C.T."/>
            <person name="Winkler M.E."/>
        </authorList>
    </citation>
    <scope>NUCLEOTIDE SEQUENCE</scope>
</reference>
<dbReference type="EMBL" id="UINC01001740">
    <property type="protein sequence ID" value="SUZ87803.1"/>
    <property type="molecule type" value="Genomic_DNA"/>
</dbReference>
<dbReference type="InterPro" id="IPR025641">
    <property type="entry name" value="DUF4340"/>
</dbReference>
<protein>
    <recommendedName>
        <fullName evidence="2">DUF4340 domain-containing protein</fullName>
    </recommendedName>
</protein>
<proteinExistence type="predicted"/>
<sequence>MSELKKTSMFGGAAIVLVVLALLTTPRRAEPDAFFDVGQTFFVDQDGSGFTDPNSATTLEVVEFDEDTAAAATFRVTNRNGLWTIPSHHDYPADGEERLANTAAGIIAITKDDFRSENVTDHESFGVIDPLDEGVSTLRGRGRRVTFKGASEQVLADLIIGDPVEGRPGYRFVRVPDQSRVYAARTDIGLSTQFNDWIETNLLGVERDDVKRVELNEYQVDERSGGVRRGGQFTVDWVERDTWTADDLPSGMEVDYVQMNLLVGGLMGLEIVGVRPKPEGLTGNLRQAFEARTVTQADLQTMQSRGFYPTQSGEMLSNEGELLVRTDLGVLYTLRFGEILYGSGNAIAIGDDTSDDEDTGAGENRYVLITAEFDADALPESPQPANRDFENKPEGQWTDADRENKEASDLHSQWERRTEDGRQRAEELSTRFASWYYVVSAGSYNRVHKTRDELLKAIEDEEPAEPPVQ</sequence>
<feature type="domain" description="DUF4340" evidence="2">
    <location>
        <begin position="83"/>
        <end position="281"/>
    </location>
</feature>
<gene>
    <name evidence="3" type="ORF">METZ01_LOCUS40657</name>
</gene>
<feature type="region of interest" description="Disordered" evidence="1">
    <location>
        <begin position="374"/>
        <end position="425"/>
    </location>
</feature>
<feature type="compositionally biased region" description="Basic and acidic residues" evidence="1">
    <location>
        <begin position="387"/>
        <end position="425"/>
    </location>
</feature>
<evidence type="ECO:0000259" key="2">
    <source>
        <dbReference type="Pfam" id="PF14238"/>
    </source>
</evidence>
<dbReference type="AlphaFoldDB" id="A0A381REX4"/>
<dbReference type="Pfam" id="PF14238">
    <property type="entry name" value="DUF4340"/>
    <property type="match status" value="1"/>
</dbReference>
<evidence type="ECO:0000256" key="1">
    <source>
        <dbReference type="SAM" id="MobiDB-lite"/>
    </source>
</evidence>
<name>A0A381REX4_9ZZZZ</name>